<organism evidence="1 2">
    <name type="scientific">Henosepilachna vigintioctopunctata</name>
    <dbReference type="NCBI Taxonomy" id="420089"/>
    <lineage>
        <taxon>Eukaryota</taxon>
        <taxon>Metazoa</taxon>
        <taxon>Ecdysozoa</taxon>
        <taxon>Arthropoda</taxon>
        <taxon>Hexapoda</taxon>
        <taxon>Insecta</taxon>
        <taxon>Pterygota</taxon>
        <taxon>Neoptera</taxon>
        <taxon>Endopterygota</taxon>
        <taxon>Coleoptera</taxon>
        <taxon>Polyphaga</taxon>
        <taxon>Cucujiformia</taxon>
        <taxon>Coccinelloidea</taxon>
        <taxon>Coccinellidae</taxon>
        <taxon>Epilachninae</taxon>
        <taxon>Epilachnini</taxon>
        <taxon>Henosepilachna</taxon>
    </lineage>
</organism>
<dbReference type="AlphaFoldDB" id="A0AAW1UBH5"/>
<dbReference type="Proteomes" id="UP001431783">
    <property type="component" value="Unassembled WGS sequence"/>
</dbReference>
<name>A0AAW1UBH5_9CUCU</name>
<reference evidence="1 2" key="1">
    <citation type="submission" date="2023-03" db="EMBL/GenBank/DDBJ databases">
        <title>Genome insight into feeding habits of ladybird beetles.</title>
        <authorList>
            <person name="Li H.-S."/>
            <person name="Huang Y.-H."/>
            <person name="Pang H."/>
        </authorList>
    </citation>
    <scope>NUCLEOTIDE SEQUENCE [LARGE SCALE GENOMIC DNA]</scope>
    <source>
        <strain evidence="1">SYSU_2023b</strain>
        <tissue evidence="1">Whole body</tissue>
    </source>
</reference>
<keyword evidence="2" id="KW-1185">Reference proteome</keyword>
<protein>
    <submittedName>
        <fullName evidence="1">Uncharacterized protein</fullName>
    </submittedName>
</protein>
<evidence type="ECO:0000313" key="2">
    <source>
        <dbReference type="Proteomes" id="UP001431783"/>
    </source>
</evidence>
<accession>A0AAW1UBH5</accession>
<sequence length="79" mass="9077">MITSCTDFFMIQAITTVPEIIRNLHRLIELSSTLERIGKMVISRRSWNEDGQLHLGTSLMMPVFQALGKQPIRSEYIVI</sequence>
<dbReference type="EMBL" id="JARQZJ010000064">
    <property type="protein sequence ID" value="KAK9880354.1"/>
    <property type="molecule type" value="Genomic_DNA"/>
</dbReference>
<evidence type="ECO:0000313" key="1">
    <source>
        <dbReference type="EMBL" id="KAK9880354.1"/>
    </source>
</evidence>
<gene>
    <name evidence="1" type="ORF">WA026_010239</name>
</gene>
<proteinExistence type="predicted"/>
<comment type="caution">
    <text evidence="1">The sequence shown here is derived from an EMBL/GenBank/DDBJ whole genome shotgun (WGS) entry which is preliminary data.</text>
</comment>